<proteinExistence type="predicted"/>
<dbReference type="HOGENOM" id="CLU_064976_0_0_1"/>
<dbReference type="AlphaFoldDB" id="A0A0C3BS33"/>
<evidence type="ECO:0000313" key="1">
    <source>
        <dbReference type="EMBL" id="KIM80102.1"/>
    </source>
</evidence>
<dbReference type="EMBL" id="KN833005">
    <property type="protein sequence ID" value="KIM80102.1"/>
    <property type="molecule type" value="Genomic_DNA"/>
</dbReference>
<name>A0A0C3BS33_PILCF</name>
<gene>
    <name evidence="1" type="ORF">PILCRDRAFT_535198</name>
</gene>
<dbReference type="OrthoDB" id="5210591at2759"/>
<accession>A0A0C3BS33</accession>
<protein>
    <recommendedName>
        <fullName evidence="3">Aminoglycoside phosphotransferase domain-containing protein</fullName>
    </recommendedName>
</protein>
<keyword evidence="2" id="KW-1185">Reference proteome</keyword>
<sequence length="354" mass="39624">MEPVATSANVNANITVTLEQAQKIVSVHRGDSDQITISSFREVQNHSYSNTPVIKSYRIDLSIAVPPTSYTLVVSSSRSSDRPNSIPTIAHLLTVVASQSSIPFPTLHRLDTSLTLLPYHYLLSSSPPPGSITLSDARKSEIFTPEEDARIDLQLGLYLRQLHSIQNDWFGIPQPNGKEPLEPSYSWQESFTLLLETILIELESRGLELEIPFEEIRRYLSRAIGFFLFDDVEVPSLIGFTLSNEDVLISLPSASTADEPHIVSLPIPTYALWADPMLETLFMPPGPSQALLEAYTNGGGPLILFPRQRTKRIWYTLFLASVVLVGVREDVKRVKWATELIRECMEKLKDAPCY</sequence>
<dbReference type="Proteomes" id="UP000054166">
    <property type="component" value="Unassembled WGS sequence"/>
</dbReference>
<evidence type="ECO:0000313" key="2">
    <source>
        <dbReference type="Proteomes" id="UP000054166"/>
    </source>
</evidence>
<dbReference type="InParanoid" id="A0A0C3BS33"/>
<reference evidence="2" key="2">
    <citation type="submission" date="2015-01" db="EMBL/GenBank/DDBJ databases">
        <title>Evolutionary Origins and Diversification of the Mycorrhizal Mutualists.</title>
        <authorList>
            <consortium name="DOE Joint Genome Institute"/>
            <consortium name="Mycorrhizal Genomics Consortium"/>
            <person name="Kohler A."/>
            <person name="Kuo A."/>
            <person name="Nagy L.G."/>
            <person name="Floudas D."/>
            <person name="Copeland A."/>
            <person name="Barry K.W."/>
            <person name="Cichocki N."/>
            <person name="Veneault-Fourrey C."/>
            <person name="LaButti K."/>
            <person name="Lindquist E.A."/>
            <person name="Lipzen A."/>
            <person name="Lundell T."/>
            <person name="Morin E."/>
            <person name="Murat C."/>
            <person name="Riley R."/>
            <person name="Ohm R."/>
            <person name="Sun H."/>
            <person name="Tunlid A."/>
            <person name="Henrissat B."/>
            <person name="Grigoriev I.V."/>
            <person name="Hibbett D.S."/>
            <person name="Martin F."/>
        </authorList>
    </citation>
    <scope>NUCLEOTIDE SEQUENCE [LARGE SCALE GENOMIC DNA]</scope>
    <source>
        <strain evidence="2">F 1598</strain>
    </source>
</reference>
<organism evidence="1 2">
    <name type="scientific">Piloderma croceum (strain F 1598)</name>
    <dbReference type="NCBI Taxonomy" id="765440"/>
    <lineage>
        <taxon>Eukaryota</taxon>
        <taxon>Fungi</taxon>
        <taxon>Dikarya</taxon>
        <taxon>Basidiomycota</taxon>
        <taxon>Agaricomycotina</taxon>
        <taxon>Agaricomycetes</taxon>
        <taxon>Agaricomycetidae</taxon>
        <taxon>Atheliales</taxon>
        <taxon>Atheliaceae</taxon>
        <taxon>Piloderma</taxon>
    </lineage>
</organism>
<evidence type="ECO:0008006" key="3">
    <source>
        <dbReference type="Google" id="ProtNLM"/>
    </source>
</evidence>
<reference evidence="1 2" key="1">
    <citation type="submission" date="2014-04" db="EMBL/GenBank/DDBJ databases">
        <authorList>
            <consortium name="DOE Joint Genome Institute"/>
            <person name="Kuo A."/>
            <person name="Tarkka M."/>
            <person name="Buscot F."/>
            <person name="Kohler A."/>
            <person name="Nagy L.G."/>
            <person name="Floudas D."/>
            <person name="Copeland A."/>
            <person name="Barry K.W."/>
            <person name="Cichocki N."/>
            <person name="Veneault-Fourrey C."/>
            <person name="LaButti K."/>
            <person name="Lindquist E.A."/>
            <person name="Lipzen A."/>
            <person name="Lundell T."/>
            <person name="Morin E."/>
            <person name="Murat C."/>
            <person name="Sun H."/>
            <person name="Tunlid A."/>
            <person name="Henrissat B."/>
            <person name="Grigoriev I.V."/>
            <person name="Hibbett D.S."/>
            <person name="Martin F."/>
            <person name="Nordberg H.P."/>
            <person name="Cantor M.N."/>
            <person name="Hua S.X."/>
        </authorList>
    </citation>
    <scope>NUCLEOTIDE SEQUENCE [LARGE SCALE GENOMIC DNA]</scope>
    <source>
        <strain evidence="1 2">F 1598</strain>
    </source>
</reference>